<evidence type="ECO:0000313" key="16">
    <source>
        <dbReference type="EMBL" id="EDV23363.1"/>
    </source>
</evidence>
<dbReference type="FunFam" id="2.10.25.10:FF:001272">
    <property type="entry name" value="Laminin subunit alpha-1"/>
    <property type="match status" value="1"/>
</dbReference>
<dbReference type="InterPro" id="IPR000034">
    <property type="entry name" value="Laminin_IV"/>
</dbReference>
<keyword evidence="4 12" id="KW-0732">Signal</keyword>
<dbReference type="Proteomes" id="UP000009022">
    <property type="component" value="Unassembled WGS sequence"/>
</dbReference>
<dbReference type="Pfam" id="PF00053">
    <property type="entry name" value="EGF_laminin"/>
    <property type="match status" value="8"/>
</dbReference>
<feature type="disulfide bond" evidence="11">
    <location>
        <begin position="746"/>
        <end position="755"/>
    </location>
</feature>
<protein>
    <submittedName>
        <fullName evidence="16">Uncharacterized protein</fullName>
    </submittedName>
</protein>
<dbReference type="InterPro" id="IPR008979">
    <property type="entry name" value="Galactose-bd-like_sf"/>
</dbReference>
<keyword evidence="3" id="KW-0272">Extracellular matrix</keyword>
<feature type="domain" description="Laminin N-terminal" evidence="15">
    <location>
        <begin position="23"/>
        <end position="259"/>
    </location>
</feature>
<feature type="disulfide bond" evidence="11">
    <location>
        <begin position="908"/>
        <end position="917"/>
    </location>
</feature>
<evidence type="ECO:0000256" key="8">
    <source>
        <dbReference type="ARBA" id="ARBA00023180"/>
    </source>
</evidence>
<dbReference type="FunFam" id="2.10.25.10:FF:000090">
    <property type="entry name" value="laminin subunit alpha"/>
    <property type="match status" value="1"/>
</dbReference>
<keyword evidence="2" id="KW-0964">Secreted</keyword>
<keyword evidence="8" id="KW-0325">Glycoprotein</keyword>
<evidence type="ECO:0000313" key="17">
    <source>
        <dbReference type="Proteomes" id="UP000009022"/>
    </source>
</evidence>
<dbReference type="Gene3D" id="2.60.120.260">
    <property type="entry name" value="Galactose-binding domain-like"/>
    <property type="match status" value="1"/>
</dbReference>
<gene>
    <name evidence="16" type="ORF">TRIADDRAFT_27868</name>
</gene>
<dbReference type="FunFam" id="2.10.25.10:FF:000106">
    <property type="entry name" value="Heparan sulfate proteoglycan 2"/>
    <property type="match status" value="1"/>
</dbReference>
<dbReference type="PANTHER" id="PTHR10574">
    <property type="entry name" value="NETRIN/LAMININ-RELATED"/>
    <property type="match status" value="1"/>
</dbReference>
<evidence type="ECO:0000256" key="4">
    <source>
        <dbReference type="ARBA" id="ARBA00022729"/>
    </source>
</evidence>
<dbReference type="Pfam" id="PF24973">
    <property type="entry name" value="EGF_LMN_ATRN"/>
    <property type="match status" value="1"/>
</dbReference>
<dbReference type="SMART" id="SM00281">
    <property type="entry name" value="LamB"/>
    <property type="match status" value="1"/>
</dbReference>
<dbReference type="GO" id="GO:0009887">
    <property type="term" value="P:animal organ morphogenesis"/>
    <property type="evidence" value="ECO:0000318"/>
    <property type="project" value="GO_Central"/>
</dbReference>
<evidence type="ECO:0000256" key="9">
    <source>
        <dbReference type="ARBA" id="ARBA00023292"/>
    </source>
</evidence>
<feature type="disulfide bond" evidence="11">
    <location>
        <begin position="469"/>
        <end position="478"/>
    </location>
</feature>
<evidence type="ECO:0000256" key="10">
    <source>
        <dbReference type="ARBA" id="ARBA00065619"/>
    </source>
</evidence>
<dbReference type="Pfam" id="PF00052">
    <property type="entry name" value="Laminin_B"/>
    <property type="match status" value="1"/>
</dbReference>
<dbReference type="eggNOG" id="KOG1836">
    <property type="taxonomic scope" value="Eukaryota"/>
</dbReference>
<reference evidence="16 17" key="1">
    <citation type="journal article" date="2008" name="Nature">
        <title>The Trichoplax genome and the nature of placozoans.</title>
        <authorList>
            <person name="Srivastava M."/>
            <person name="Begovic E."/>
            <person name="Chapman J."/>
            <person name="Putnam N.H."/>
            <person name="Hellsten U."/>
            <person name="Kawashima T."/>
            <person name="Kuo A."/>
            <person name="Mitros T."/>
            <person name="Salamov A."/>
            <person name="Carpenter M.L."/>
            <person name="Signorovitch A.Y."/>
            <person name="Moreno M.A."/>
            <person name="Kamm K."/>
            <person name="Grimwood J."/>
            <person name="Schmutz J."/>
            <person name="Shapiro H."/>
            <person name="Grigoriev I.V."/>
            <person name="Buss L.W."/>
            <person name="Schierwater B."/>
            <person name="Dellaporta S.L."/>
            <person name="Rokhsar D.S."/>
        </authorList>
    </citation>
    <scope>NUCLEOTIDE SEQUENCE [LARGE SCALE GENOMIC DNA]</scope>
    <source>
        <strain evidence="16 17">Grell-BS-1999</strain>
    </source>
</reference>
<comment type="caution">
    <text evidence="11">Lacks conserved residue(s) required for the propagation of feature annotation.</text>
</comment>
<dbReference type="InParanoid" id="B3S235"/>
<evidence type="ECO:0000256" key="11">
    <source>
        <dbReference type="PROSITE-ProRule" id="PRU00460"/>
    </source>
</evidence>
<evidence type="ECO:0000259" key="13">
    <source>
        <dbReference type="PROSITE" id="PS50027"/>
    </source>
</evidence>
<keyword evidence="6" id="KW-0084">Basement membrane</keyword>
<dbReference type="InterPro" id="IPR008211">
    <property type="entry name" value="Laminin_N"/>
</dbReference>
<dbReference type="PROSITE" id="PS01248">
    <property type="entry name" value="EGF_LAM_1"/>
    <property type="match status" value="4"/>
</dbReference>
<dbReference type="CDD" id="cd00055">
    <property type="entry name" value="EGF_Lam"/>
    <property type="match status" value="5"/>
</dbReference>
<dbReference type="EMBL" id="DS985247">
    <property type="protein sequence ID" value="EDV23363.1"/>
    <property type="molecule type" value="Genomic_DNA"/>
</dbReference>
<dbReference type="SUPFAM" id="SSF57196">
    <property type="entry name" value="EGF/Laminin"/>
    <property type="match status" value="8"/>
</dbReference>
<feature type="domain" description="Laminin IV type A" evidence="14">
    <location>
        <begin position="519"/>
        <end position="694"/>
    </location>
</feature>
<evidence type="ECO:0000259" key="14">
    <source>
        <dbReference type="PROSITE" id="PS51115"/>
    </source>
</evidence>
<evidence type="ECO:0000256" key="12">
    <source>
        <dbReference type="SAM" id="SignalP"/>
    </source>
</evidence>
<feature type="domain" description="Laminin EGF-like" evidence="13">
    <location>
        <begin position="727"/>
        <end position="776"/>
    </location>
</feature>
<feature type="domain" description="Laminin EGF-like" evidence="13">
    <location>
        <begin position="935"/>
        <end position="980"/>
    </location>
</feature>
<evidence type="ECO:0000259" key="15">
    <source>
        <dbReference type="PROSITE" id="PS51117"/>
    </source>
</evidence>
<keyword evidence="7 11" id="KW-1015">Disulfide bond</keyword>
<dbReference type="PROSITE" id="PS51117">
    <property type="entry name" value="LAMININ_NTER"/>
    <property type="match status" value="1"/>
</dbReference>
<dbReference type="Pfam" id="PF00055">
    <property type="entry name" value="Laminin_N"/>
    <property type="match status" value="1"/>
</dbReference>
<dbReference type="HOGENOM" id="CLU_002471_2_0_1"/>
<name>B3S235_TRIAD</name>
<feature type="domain" description="Laminin EGF-like" evidence="13">
    <location>
        <begin position="885"/>
        <end position="934"/>
    </location>
</feature>
<dbReference type="InterPro" id="IPR056863">
    <property type="entry name" value="LMN_ATRN_NET-like_EGF"/>
</dbReference>
<dbReference type="GO" id="GO:0007411">
    <property type="term" value="P:axon guidance"/>
    <property type="evidence" value="ECO:0000318"/>
    <property type="project" value="GO_Central"/>
</dbReference>
<dbReference type="PANTHER" id="PTHR10574:SF406">
    <property type="entry name" value="LAMININ SUBUNIT ALPHA 5"/>
    <property type="match status" value="1"/>
</dbReference>
<dbReference type="SUPFAM" id="SSF49785">
    <property type="entry name" value="Galactose-binding domain-like"/>
    <property type="match status" value="1"/>
</dbReference>
<keyword evidence="17" id="KW-1185">Reference proteome</keyword>
<keyword evidence="5" id="KW-0677">Repeat</keyword>
<keyword evidence="9 11" id="KW-0424">Laminin EGF-like domain</keyword>
<feature type="disulfide bond" evidence="11">
    <location>
        <begin position="953"/>
        <end position="962"/>
    </location>
</feature>
<evidence type="ECO:0000256" key="3">
    <source>
        <dbReference type="ARBA" id="ARBA00022530"/>
    </source>
</evidence>
<sequence>MKAVDQFISSIILVVTLTASLVQGQILDASVRDLAPSSSIAASATCGTNRPENFCLLDRPDSCSTCDNTANAPSNQRHPIGYAIDGTEKWWQSPTLTNGFDYNNVTITLDLKQIFRVTYIILATANSPAPARWVLERSLDGRSFTAWQYYAQSESECYDQFKTETNPDGIFSSDSQVICVTTGIVANQFQNAQVIAQFLTGRPGSRISGYTEELRNFLSARYVRLRLLQIRTLGGDIQSPEIQDASYFYSIKGITVSGECMCNGHARRCEYSSTTDSYSCLCERNTCGPSCDRCCDSFIQKSWKPAAENSSNACEPCQCFNHTNQCLYNQTIADQNQSLDIHGNYQGGGICQNCQHNTEGINCQRCKYLYYRPTGVSRSAIDACQACGCNAAGIRDEPGRPTGSCIRDEEEARSYPQMNSGDCFCKQYVTGSKCDRCAIGFDGFPICSPCRCNPFGSVNSTCQSTNCQCKPNVQGSGCRQCKPGTYGLDNNDPVGCTKCYCFNLTSTCSSSNLVKKQVSSLSGWKVYDVRNQNSFSVIVQHNRLNYNLTDGADTFHWQAPNEYTGNLLTSYGENFRYTLQYVTTLTVTREFRPEIVIIGSNGMRLRNQAQPLKFDVLGEVQARLLEVTTDLRRKLMIQIPLTREQFMMTLNHVTGVFIRLSFISNQRNSYVSNITLTKGIEGTYSSDGTVKVEKCQCPTGYAGLSCERCTTGYRRENGQLNGKCIPCKCNNHTDSCDDITGICYNCQHNTQGSDCGQCQLGYYGNATYGTPNDCKQCACPLSVASNNFSPTCQLLADGVNLLCTNCSTGYTGQTCQSCSDGYYGNPKEINQTCRPCNCSGNINLSLQGNCNTTTGVCLKCQGNTTGDQCQVGYYGLESNSSCKSCDCHPVGSVSPLSSCDTSSGQCPCKPGIGGRDCSRCARGYWNFTKDGCAPCNCSKTGGACDASTGNCDCPPHVEGKYCDTCAPQAYGYDPLEGCQVTNTKVIVWFTCHSFI</sequence>
<dbReference type="FunFam" id="2.10.25.10:FF:000189">
    <property type="entry name" value="Laminin subunit alpha 2"/>
    <property type="match status" value="1"/>
</dbReference>
<dbReference type="InterPro" id="IPR050440">
    <property type="entry name" value="Laminin/Netrin_ECM"/>
</dbReference>
<dbReference type="PRINTS" id="PR00011">
    <property type="entry name" value="EGFLAMININ"/>
</dbReference>
<evidence type="ECO:0000256" key="7">
    <source>
        <dbReference type="ARBA" id="ARBA00023157"/>
    </source>
</evidence>
<dbReference type="PROSITE" id="PS51115">
    <property type="entry name" value="LAMININ_IVA"/>
    <property type="match status" value="1"/>
</dbReference>
<dbReference type="FunFam" id="2.10.25.10:FF:000069">
    <property type="entry name" value="Laminin subunit alpha 1"/>
    <property type="match status" value="1"/>
</dbReference>
<evidence type="ECO:0000256" key="5">
    <source>
        <dbReference type="ARBA" id="ARBA00022737"/>
    </source>
</evidence>
<feature type="domain" description="Laminin EGF-like" evidence="13">
    <location>
        <begin position="450"/>
        <end position="498"/>
    </location>
</feature>
<dbReference type="GeneID" id="6755169"/>
<evidence type="ECO:0000256" key="1">
    <source>
        <dbReference type="ARBA" id="ARBA00004302"/>
    </source>
</evidence>
<comment type="subunit">
    <text evidence="10">Laminin is a complex glycoprotein, consisting of three different polypeptide chains (alpha, beta, gamma), which are bound to each other by disulfide bonds into a cross-shaped molecule comprising one long and three short arms with globules at each end.</text>
</comment>
<dbReference type="PhylomeDB" id="B3S235"/>
<proteinExistence type="predicted"/>
<dbReference type="CTD" id="6755169"/>
<dbReference type="FunFam" id="2.10.25.10:FF:000033">
    <property type="entry name" value="Laminin subunit alpha 2"/>
    <property type="match status" value="1"/>
</dbReference>
<comment type="subcellular location">
    <subcellularLocation>
        <location evidence="1">Secreted</location>
        <location evidence="1">Extracellular space</location>
        <location evidence="1">Extracellular matrix</location>
        <location evidence="1">Basement membrane</location>
    </subcellularLocation>
</comment>
<dbReference type="KEGG" id="tad:TRIADDRAFT_27868"/>
<dbReference type="Gene3D" id="2.10.25.10">
    <property type="entry name" value="Laminin"/>
    <property type="match status" value="9"/>
</dbReference>
<accession>B3S235</accession>
<dbReference type="STRING" id="10228.B3S235"/>
<dbReference type="FunFam" id="2.10.25.10:FF:000130">
    <property type="entry name" value="Laminin subunit beta 1"/>
    <property type="match status" value="1"/>
</dbReference>
<dbReference type="RefSeq" id="XP_002114273.1">
    <property type="nucleotide sequence ID" value="XM_002114237.1"/>
</dbReference>
<dbReference type="FunCoup" id="B3S235">
    <property type="interactions" value="416"/>
</dbReference>
<evidence type="ECO:0000256" key="6">
    <source>
        <dbReference type="ARBA" id="ARBA00022869"/>
    </source>
</evidence>
<organism evidence="16 17">
    <name type="scientific">Trichoplax adhaerens</name>
    <name type="common">Trichoplax reptans</name>
    <dbReference type="NCBI Taxonomy" id="10228"/>
    <lineage>
        <taxon>Eukaryota</taxon>
        <taxon>Metazoa</taxon>
        <taxon>Placozoa</taxon>
        <taxon>Uniplacotomia</taxon>
        <taxon>Trichoplacea</taxon>
        <taxon>Trichoplacidae</taxon>
        <taxon>Trichoplax</taxon>
    </lineage>
</organism>
<dbReference type="GO" id="GO:0005201">
    <property type="term" value="F:extracellular matrix structural constituent"/>
    <property type="evidence" value="ECO:0000318"/>
    <property type="project" value="GO_Central"/>
</dbReference>
<evidence type="ECO:0000256" key="2">
    <source>
        <dbReference type="ARBA" id="ARBA00022525"/>
    </source>
</evidence>
<dbReference type="PROSITE" id="PS50027">
    <property type="entry name" value="EGF_LAM_2"/>
    <property type="match status" value="4"/>
</dbReference>
<dbReference type="OMA" id="SCENCAW"/>
<feature type="signal peptide" evidence="12">
    <location>
        <begin position="1"/>
        <end position="24"/>
    </location>
</feature>
<dbReference type="InterPro" id="IPR002049">
    <property type="entry name" value="LE_dom"/>
</dbReference>
<dbReference type="GO" id="GO:0009888">
    <property type="term" value="P:tissue development"/>
    <property type="evidence" value="ECO:0000318"/>
    <property type="project" value="GO_Central"/>
</dbReference>
<feature type="disulfide bond" evidence="11">
    <location>
        <begin position="450"/>
        <end position="462"/>
    </location>
</feature>
<dbReference type="OrthoDB" id="10011303at2759"/>
<dbReference type="AlphaFoldDB" id="B3S235"/>
<dbReference type="SMART" id="SM00180">
    <property type="entry name" value="EGF_Lam"/>
    <property type="match status" value="9"/>
</dbReference>
<dbReference type="GO" id="GO:0005604">
    <property type="term" value="C:basement membrane"/>
    <property type="evidence" value="ECO:0000318"/>
    <property type="project" value="GO_Central"/>
</dbReference>
<feature type="chain" id="PRO_5002798556" evidence="12">
    <location>
        <begin position="25"/>
        <end position="995"/>
    </location>
</feature>
<dbReference type="SMART" id="SM00136">
    <property type="entry name" value="LamNT"/>
    <property type="match status" value="1"/>
</dbReference>